<dbReference type="PANTHER" id="PTHR46663:SF3">
    <property type="entry name" value="SLL0267 PROTEIN"/>
    <property type="match status" value="1"/>
</dbReference>
<dbReference type="Pfam" id="PF01590">
    <property type="entry name" value="GAF"/>
    <property type="match status" value="1"/>
</dbReference>
<proteinExistence type="predicted"/>
<keyword evidence="3" id="KW-1185">Reference proteome</keyword>
<dbReference type="SMART" id="SM00267">
    <property type="entry name" value="GGDEF"/>
    <property type="match status" value="1"/>
</dbReference>
<evidence type="ECO:0000313" key="3">
    <source>
        <dbReference type="Proteomes" id="UP000624325"/>
    </source>
</evidence>
<dbReference type="Gene3D" id="3.30.70.270">
    <property type="match status" value="1"/>
</dbReference>
<dbReference type="Pfam" id="PF00990">
    <property type="entry name" value="GGDEF"/>
    <property type="match status" value="1"/>
</dbReference>
<gene>
    <name evidence="2" type="ORF">Air01nite_18160</name>
</gene>
<dbReference type="InterPro" id="IPR052163">
    <property type="entry name" value="DGC-Regulatory_Protein"/>
</dbReference>
<organism evidence="2 3">
    <name type="scientific">Asanoa iriomotensis</name>
    <dbReference type="NCBI Taxonomy" id="234613"/>
    <lineage>
        <taxon>Bacteria</taxon>
        <taxon>Bacillati</taxon>
        <taxon>Actinomycetota</taxon>
        <taxon>Actinomycetes</taxon>
        <taxon>Micromonosporales</taxon>
        <taxon>Micromonosporaceae</taxon>
        <taxon>Asanoa</taxon>
    </lineage>
</organism>
<accession>A0ABQ4BZX3</accession>
<reference evidence="2 3" key="1">
    <citation type="submission" date="2021-01" db="EMBL/GenBank/DDBJ databases">
        <title>Whole genome shotgun sequence of Asanoa iriomotensis NBRC 100142.</title>
        <authorList>
            <person name="Komaki H."/>
            <person name="Tamura T."/>
        </authorList>
    </citation>
    <scope>NUCLEOTIDE SEQUENCE [LARGE SCALE GENOMIC DNA]</scope>
    <source>
        <strain evidence="2 3">NBRC 100142</strain>
    </source>
</reference>
<dbReference type="CDD" id="cd01949">
    <property type="entry name" value="GGDEF"/>
    <property type="match status" value="1"/>
</dbReference>
<comment type="caution">
    <text evidence="2">The sequence shown here is derived from an EMBL/GenBank/DDBJ whole genome shotgun (WGS) entry which is preliminary data.</text>
</comment>
<dbReference type="SUPFAM" id="SSF55781">
    <property type="entry name" value="GAF domain-like"/>
    <property type="match status" value="1"/>
</dbReference>
<dbReference type="PROSITE" id="PS50887">
    <property type="entry name" value="GGDEF"/>
    <property type="match status" value="1"/>
</dbReference>
<feature type="domain" description="GGDEF" evidence="1">
    <location>
        <begin position="348"/>
        <end position="483"/>
    </location>
</feature>
<dbReference type="InterPro" id="IPR000160">
    <property type="entry name" value="GGDEF_dom"/>
</dbReference>
<dbReference type="InterPro" id="IPR029787">
    <property type="entry name" value="Nucleotide_cyclase"/>
</dbReference>
<dbReference type="InterPro" id="IPR003018">
    <property type="entry name" value="GAF"/>
</dbReference>
<protein>
    <recommendedName>
        <fullName evidence="1">GGDEF domain-containing protein</fullName>
    </recommendedName>
</protein>
<evidence type="ECO:0000259" key="1">
    <source>
        <dbReference type="PROSITE" id="PS50887"/>
    </source>
</evidence>
<dbReference type="InterPro" id="IPR029016">
    <property type="entry name" value="GAF-like_dom_sf"/>
</dbReference>
<dbReference type="SMART" id="SM00065">
    <property type="entry name" value="GAF"/>
    <property type="match status" value="1"/>
</dbReference>
<name>A0ABQ4BZX3_9ACTN</name>
<dbReference type="Proteomes" id="UP000624325">
    <property type="component" value="Unassembled WGS sequence"/>
</dbReference>
<dbReference type="NCBIfam" id="TIGR00254">
    <property type="entry name" value="GGDEF"/>
    <property type="match status" value="1"/>
</dbReference>
<dbReference type="InterPro" id="IPR043128">
    <property type="entry name" value="Rev_trsase/Diguanyl_cyclase"/>
</dbReference>
<dbReference type="RefSeq" id="WP_203701526.1">
    <property type="nucleotide sequence ID" value="NZ_BAAALU010000010.1"/>
</dbReference>
<dbReference type="PANTHER" id="PTHR46663">
    <property type="entry name" value="DIGUANYLATE CYCLASE DGCT-RELATED"/>
    <property type="match status" value="1"/>
</dbReference>
<evidence type="ECO:0000313" key="2">
    <source>
        <dbReference type="EMBL" id="GIF55721.1"/>
    </source>
</evidence>
<dbReference type="EMBL" id="BONC01000009">
    <property type="protein sequence ID" value="GIF55721.1"/>
    <property type="molecule type" value="Genomic_DNA"/>
</dbReference>
<dbReference type="SUPFAM" id="SSF55073">
    <property type="entry name" value="Nucleotide cyclase"/>
    <property type="match status" value="1"/>
</dbReference>
<sequence length="488" mass="51724">MAGPAESLYIQQLVELLAVVSSSPDEATAVQNAVERSAQALEAEVAAAVIDGNVVASIGFPPGAAPDDEIVAMTREQHSILYVPGLGGCPAVTASWAGSHPGHLVLARWGGPFQVEEQNLVRGMARVLELTLTMLRTLVAEHAMRESLQERQRLLEHLSAIQRAISHREDLQHILDTITDGARDLLGDEISLLWVRDEPDAGQARLASAAGTRPVDRPVVDLTAASPAGEAMVTDRVAVRHGNELQSRMLKLLGPRTVHASMAAPVHDSGVLAGALVVASCDTNRRYTAADEQTLRAFAENVSLALTDANTVVRMREAHHDPVTGLASRGLFLEQLSQQLAVADANGHTLAVLFLDLDRFKDINDSLGHAAGDQLLAVTAGRVTAQLRAGDTASRFGGDEFAVMLARVDGPQDAAAVARRIVTALAEPMRVAEQRLRVAVSVGVALSGTDGPEPTELVARADLAMYEAKAKHRGTGGYAIYCETVPGD</sequence>
<dbReference type="Gene3D" id="3.30.450.40">
    <property type="match status" value="1"/>
</dbReference>